<dbReference type="OrthoDB" id="10057688at2759"/>
<sequence length="566" mass="64228">MESKPDLRLEAGELVLRPSKQAATVEEVHLSQVVKGIPFVPKDPEAVLGEAKVRVIHGRGDPFDDLLLASQSAIQFGQYRGKTFKWMLENDLGYSLMVLSGHQREREAGRLDRGALMANKDAFLKYACTFEKVAEAIKVRRQREGALPGCEGDCLVGIGVHRKSTFKELYEAKDRERKSYVEFIRNKDTSAGSKMDALKKYILQRDQKKIRAEERRKSSSASQPVPLPSRPASPPMQSSHSQPATAHEPTDEDLLASAMEVETQVLAPPSPSTPIRSPRLKQRAAQRLVSAASEVVLPEAWKRSLPKEQHEWIGRSLFRNQGGRAVLTDNLQMWWYPPQPRLQYHQPPASPDVFFTWPLCLWMPYRMWSYKLICSSPNCKRSGQRLTACGLYKTVRRVCRGPDGTPGFDRVVDLARYLVELREKPCISDREAADIVRLWDRLPDSDRQCVSYPPRHKERLLQGRFKATHSKTSTCHGKESLKRCVLGQGSGPAHWLNISRIVEAVCLELCSIHPAGKVKWGVSMNRWAAILHDYQAIRRLVGNCPALRGRTRIQLFEVKQWTLSVW</sequence>
<organism evidence="3 4">
    <name type="scientific">Anabarilius grahami</name>
    <name type="common">Kanglang fish</name>
    <name type="synonym">Barilius grahami</name>
    <dbReference type="NCBI Taxonomy" id="495550"/>
    <lineage>
        <taxon>Eukaryota</taxon>
        <taxon>Metazoa</taxon>
        <taxon>Chordata</taxon>
        <taxon>Craniata</taxon>
        <taxon>Vertebrata</taxon>
        <taxon>Euteleostomi</taxon>
        <taxon>Actinopterygii</taxon>
        <taxon>Neopterygii</taxon>
        <taxon>Teleostei</taxon>
        <taxon>Ostariophysi</taxon>
        <taxon>Cypriniformes</taxon>
        <taxon>Xenocyprididae</taxon>
        <taxon>Xenocypridinae</taxon>
        <taxon>Xenocypridinae incertae sedis</taxon>
        <taxon>Anabarilius</taxon>
    </lineage>
</organism>
<reference evidence="3 4" key="1">
    <citation type="submission" date="2018-10" db="EMBL/GenBank/DDBJ databases">
        <title>Genome assembly for a Yunnan-Guizhou Plateau 3E fish, Anabarilius grahami (Regan), and its evolutionary and genetic applications.</title>
        <authorList>
            <person name="Jiang W."/>
        </authorList>
    </citation>
    <scope>NUCLEOTIDE SEQUENCE [LARGE SCALE GENOMIC DNA]</scope>
    <source>
        <strain evidence="3">AG-KIZ</strain>
        <tissue evidence="3">Muscle</tissue>
    </source>
</reference>
<evidence type="ECO:0000313" key="3">
    <source>
        <dbReference type="EMBL" id="ROL44327.1"/>
    </source>
</evidence>
<dbReference type="Proteomes" id="UP000281406">
    <property type="component" value="Unassembled WGS sequence"/>
</dbReference>
<evidence type="ECO:0000256" key="1">
    <source>
        <dbReference type="SAM" id="MobiDB-lite"/>
    </source>
</evidence>
<dbReference type="PANTHER" id="PTHR24401:SF29">
    <property type="entry name" value="SI:CH211-243P7.3-RELATED"/>
    <property type="match status" value="1"/>
</dbReference>
<comment type="caution">
    <text evidence="3">The sequence shown here is derived from an EMBL/GenBank/DDBJ whole genome shotgun (WGS) entry which is preliminary data.</text>
</comment>
<feature type="compositionally biased region" description="Pro residues" evidence="1">
    <location>
        <begin position="225"/>
        <end position="234"/>
    </location>
</feature>
<dbReference type="AlphaFoldDB" id="A0A3N0YDN1"/>
<dbReference type="EMBL" id="RJVU01046259">
    <property type="protein sequence ID" value="ROL44327.1"/>
    <property type="molecule type" value="Genomic_DNA"/>
</dbReference>
<feature type="compositionally biased region" description="Basic and acidic residues" evidence="1">
    <location>
        <begin position="208"/>
        <end position="217"/>
    </location>
</feature>
<gene>
    <name evidence="3" type="ORF">DPX16_8749</name>
</gene>
<evidence type="ECO:0000259" key="2">
    <source>
        <dbReference type="Pfam" id="PF20499"/>
    </source>
</evidence>
<feature type="region of interest" description="Disordered" evidence="1">
    <location>
        <begin position="208"/>
        <end position="250"/>
    </location>
</feature>
<dbReference type="Pfam" id="PF20499">
    <property type="entry name" value="DUF6729"/>
    <property type="match status" value="1"/>
</dbReference>
<evidence type="ECO:0000313" key="4">
    <source>
        <dbReference type="Proteomes" id="UP000281406"/>
    </source>
</evidence>
<dbReference type="PANTHER" id="PTHR24401">
    <property type="entry name" value="SI:CH211-243P7.3-RELATED"/>
    <property type="match status" value="1"/>
</dbReference>
<proteinExistence type="predicted"/>
<protein>
    <recommendedName>
        <fullName evidence="2">DUF6729 domain-containing protein</fullName>
    </recommendedName>
</protein>
<name>A0A3N0YDN1_ANAGA</name>
<accession>A0A3N0YDN1</accession>
<keyword evidence="4" id="KW-1185">Reference proteome</keyword>
<dbReference type="InterPro" id="IPR046616">
    <property type="entry name" value="DUF6729"/>
</dbReference>
<feature type="domain" description="DUF6729" evidence="2">
    <location>
        <begin position="301"/>
        <end position="398"/>
    </location>
</feature>